<dbReference type="PANTHER" id="PTHR12953:SF0">
    <property type="entry name" value="SUN DOMAIN-CONTAINING OSSIFICATION FACTOR"/>
    <property type="match status" value="1"/>
</dbReference>
<keyword evidence="2" id="KW-0812">Transmembrane</keyword>
<evidence type="ECO:0000259" key="7">
    <source>
        <dbReference type="PROSITE" id="PS51469"/>
    </source>
</evidence>
<dbReference type="EMBL" id="HBEA01006571">
    <property type="protein sequence ID" value="CAD8255563.1"/>
    <property type="molecule type" value="Transcribed_RNA"/>
</dbReference>
<keyword evidence="4" id="KW-0472">Membrane</keyword>
<feature type="signal peptide" evidence="6">
    <location>
        <begin position="1"/>
        <end position="27"/>
    </location>
</feature>
<proteinExistence type="predicted"/>
<keyword evidence="6" id="KW-0732">Signal</keyword>
<feature type="domain" description="SUN" evidence="7">
    <location>
        <begin position="1"/>
        <end position="170"/>
    </location>
</feature>
<gene>
    <name evidence="8" type="ORF">PPYR1160_LOCUS5055</name>
</gene>
<evidence type="ECO:0000256" key="2">
    <source>
        <dbReference type="ARBA" id="ARBA00022692"/>
    </source>
</evidence>
<protein>
    <recommendedName>
        <fullName evidence="7">SUN domain-containing protein</fullName>
    </recommendedName>
</protein>
<organism evidence="8">
    <name type="scientific">Pinguiococcus pyrenoidosus</name>
    <dbReference type="NCBI Taxonomy" id="172671"/>
    <lineage>
        <taxon>Eukaryota</taxon>
        <taxon>Sar</taxon>
        <taxon>Stramenopiles</taxon>
        <taxon>Ochrophyta</taxon>
        <taxon>Pinguiophyceae</taxon>
        <taxon>Pinguiochrysidales</taxon>
        <taxon>Pinguiochrysidaceae</taxon>
        <taxon>Pinguiococcus</taxon>
    </lineage>
</organism>
<feature type="region of interest" description="Disordered" evidence="5">
    <location>
        <begin position="206"/>
        <end position="232"/>
    </location>
</feature>
<reference evidence="8" key="1">
    <citation type="submission" date="2021-01" db="EMBL/GenBank/DDBJ databases">
        <authorList>
            <person name="Corre E."/>
            <person name="Pelletier E."/>
            <person name="Niang G."/>
            <person name="Scheremetjew M."/>
            <person name="Finn R."/>
            <person name="Kale V."/>
            <person name="Holt S."/>
            <person name="Cochrane G."/>
            <person name="Meng A."/>
            <person name="Brown T."/>
            <person name="Cohen L."/>
        </authorList>
    </citation>
    <scope>NUCLEOTIDE SEQUENCE</scope>
    <source>
        <strain evidence="8">CCMP2078</strain>
    </source>
</reference>
<dbReference type="AlphaFoldDB" id="A0A7R9U5V6"/>
<dbReference type="Gene3D" id="2.60.120.260">
    <property type="entry name" value="Galactose-binding domain-like"/>
    <property type="match status" value="1"/>
</dbReference>
<feature type="region of interest" description="Disordered" evidence="5">
    <location>
        <begin position="316"/>
        <end position="361"/>
    </location>
</feature>
<dbReference type="PANTHER" id="PTHR12953">
    <property type="entry name" value="MEMBRANE PROTEIN CH1 RELATED"/>
    <property type="match status" value="1"/>
</dbReference>
<accession>A0A7R9U5V6</accession>
<evidence type="ECO:0000313" key="8">
    <source>
        <dbReference type="EMBL" id="CAD8255563.1"/>
    </source>
</evidence>
<sequence>MASGGRPRGSGELLVLCGLYILTLAAAQVNYAAMDAGALTLGASPGLKGASNLLDANPDRYAIAPCDAEEKWVEIGLSEDIMLESVSLASYEMYSGAMREIRLLGSTTFPPGPQGWKELAIFEAKQVRGEQRFKVSAGTWARYVKLEFLSFHGSEYYCTLSEIRVFGQTLVENLKTDLDDSLTAEELNQQVADMTADLVGSEGLRALDDGGEASQKAQQGIDPEAGKRRKRMHVQQTRDLVAGGDAEGPRSVGFSWLPPYYEEFITPFTEAEDAADQHPIWTEDAIREAAANSSQRLDFITSPLAAIRLWLGADREASRPRTRAIQSHAGAAESCLEADESEETEPSPEEEEDEPEPFGNDTAQVAAATPKFDAPAYTTTLPVPQSVAKESKDESKAAIADAAAAAPKQDASLPPQGEGQPNAQPKQENGAAVIAKEQPSAGEAAAVSLASCLGNLNLGKFRNITMTRLQAAEASKKSGTDAIEAAVPPSDFDSIFKKLMKMVKGLEFGHSILDQYLAMAHGCYKEVIVDLIGKLDVQTEISRKHGEEMKTLREEMSEIRDMVLDHGQCYSNHDGL</sequence>
<evidence type="ECO:0000256" key="3">
    <source>
        <dbReference type="ARBA" id="ARBA00022989"/>
    </source>
</evidence>
<dbReference type="InterPro" id="IPR012919">
    <property type="entry name" value="SUN_dom"/>
</dbReference>
<dbReference type="GO" id="GO:0012505">
    <property type="term" value="C:endomembrane system"/>
    <property type="evidence" value="ECO:0007669"/>
    <property type="project" value="UniProtKB-SubCell"/>
</dbReference>
<dbReference type="GO" id="GO:0034975">
    <property type="term" value="P:protein folding in endoplasmic reticulum"/>
    <property type="evidence" value="ECO:0007669"/>
    <property type="project" value="TreeGrafter"/>
</dbReference>
<dbReference type="InterPro" id="IPR008979">
    <property type="entry name" value="Galactose-bd-like_sf"/>
</dbReference>
<dbReference type="SUPFAM" id="SSF49785">
    <property type="entry name" value="Galactose-binding domain-like"/>
    <property type="match status" value="1"/>
</dbReference>
<evidence type="ECO:0000256" key="5">
    <source>
        <dbReference type="SAM" id="MobiDB-lite"/>
    </source>
</evidence>
<feature type="region of interest" description="Disordered" evidence="5">
    <location>
        <begin position="383"/>
        <end position="430"/>
    </location>
</feature>
<feature type="compositionally biased region" description="Acidic residues" evidence="5">
    <location>
        <begin position="336"/>
        <end position="356"/>
    </location>
</feature>
<dbReference type="Pfam" id="PF07738">
    <property type="entry name" value="Sad1_UNC"/>
    <property type="match status" value="1"/>
</dbReference>
<keyword evidence="3" id="KW-1133">Transmembrane helix</keyword>
<comment type="subcellular location">
    <subcellularLocation>
        <location evidence="1">Endomembrane system</location>
    </subcellularLocation>
</comment>
<feature type="chain" id="PRO_5030572920" description="SUN domain-containing protein" evidence="6">
    <location>
        <begin position="28"/>
        <end position="576"/>
    </location>
</feature>
<evidence type="ECO:0000256" key="1">
    <source>
        <dbReference type="ARBA" id="ARBA00004308"/>
    </source>
</evidence>
<evidence type="ECO:0000256" key="6">
    <source>
        <dbReference type="SAM" id="SignalP"/>
    </source>
</evidence>
<name>A0A7R9U5V6_9STRA</name>
<dbReference type="GO" id="GO:0016020">
    <property type="term" value="C:membrane"/>
    <property type="evidence" value="ECO:0007669"/>
    <property type="project" value="InterPro"/>
</dbReference>
<dbReference type="PROSITE" id="PS51469">
    <property type="entry name" value="SUN"/>
    <property type="match status" value="1"/>
</dbReference>
<dbReference type="GO" id="GO:0005737">
    <property type="term" value="C:cytoplasm"/>
    <property type="evidence" value="ECO:0007669"/>
    <property type="project" value="TreeGrafter"/>
</dbReference>
<feature type="compositionally biased region" description="Low complexity" evidence="5">
    <location>
        <begin position="397"/>
        <end position="412"/>
    </location>
</feature>
<dbReference type="InterPro" id="IPR045120">
    <property type="entry name" value="Suco/Slp1-like"/>
</dbReference>
<evidence type="ECO:0000256" key="4">
    <source>
        <dbReference type="ARBA" id="ARBA00023136"/>
    </source>
</evidence>